<evidence type="ECO:0000256" key="5">
    <source>
        <dbReference type="ARBA" id="ARBA00022989"/>
    </source>
</evidence>
<reference evidence="9 10" key="1">
    <citation type="journal article" date="2018" name="Nat. Biotechnol.">
        <title>A standardized bacterial taxonomy based on genome phylogeny substantially revises the tree of life.</title>
        <authorList>
            <person name="Parks D.H."/>
            <person name="Chuvochina M."/>
            <person name="Waite D.W."/>
            <person name="Rinke C."/>
            <person name="Skarshewski A."/>
            <person name="Chaumeil P.A."/>
            <person name="Hugenholtz P."/>
        </authorList>
    </citation>
    <scope>NUCLEOTIDE SEQUENCE [LARGE SCALE GENOMIC DNA]</scope>
    <source>
        <strain evidence="9">UBA9375</strain>
    </source>
</reference>
<evidence type="ECO:0000256" key="6">
    <source>
        <dbReference type="ARBA" id="ARBA00023136"/>
    </source>
</evidence>
<comment type="subcellular location">
    <subcellularLocation>
        <location evidence="1 7">Cell membrane</location>
        <topology evidence="1 7">Multi-pass membrane protein</topology>
    </subcellularLocation>
</comment>
<feature type="transmembrane region" description="Helical" evidence="7">
    <location>
        <begin position="293"/>
        <end position="319"/>
    </location>
</feature>
<comment type="caution">
    <text evidence="9">The sequence shown here is derived from an EMBL/GenBank/DDBJ whole genome shotgun (WGS) entry which is preliminary data.</text>
</comment>
<dbReference type="InterPro" id="IPR045621">
    <property type="entry name" value="BPD_transp_1_N"/>
</dbReference>
<sequence length="328" mass="37306">MFSYLVRRLFIGLITLLLITFIIFGLIRNMPGSPISVNMAMIDPGKELNPADIERMRKAYGLDKPWPEAYVLWVGNVCRLDLGRSISRKQPVTRLIYERIGPTLILSITSLFLTYLLAIPFGLYSSARQGKLDERTMGTVLYMLYSFPSFVAALFLQIYFANKLGWLPLYGMKSDNYSSMSSSQQVWDIFQHALMPVICYTYGSLAYYSRFIRANMHEVLRQDYIRTARAKGLGPINVLVKHAFRNTFIPLVTLIGLTLPSLLGGSVIIERIFSWPGMGQLYFESILERDYPTIMGLTLMFSILTLAGQLLADIFYALADPRVKISDH</sequence>
<feature type="transmembrane region" description="Helical" evidence="7">
    <location>
        <begin position="189"/>
        <end position="208"/>
    </location>
</feature>
<evidence type="ECO:0000259" key="8">
    <source>
        <dbReference type="PROSITE" id="PS50928"/>
    </source>
</evidence>
<evidence type="ECO:0000313" key="9">
    <source>
        <dbReference type="EMBL" id="HCO23393.1"/>
    </source>
</evidence>
<gene>
    <name evidence="9" type="ORF">DIT97_10170</name>
</gene>
<protein>
    <submittedName>
        <fullName evidence="9">ABC transporter permease</fullName>
    </submittedName>
</protein>
<evidence type="ECO:0000256" key="1">
    <source>
        <dbReference type="ARBA" id="ARBA00004651"/>
    </source>
</evidence>
<feature type="transmembrane region" description="Helical" evidence="7">
    <location>
        <begin position="9"/>
        <end position="27"/>
    </location>
</feature>
<dbReference type="InterPro" id="IPR035906">
    <property type="entry name" value="MetI-like_sf"/>
</dbReference>
<evidence type="ECO:0000256" key="3">
    <source>
        <dbReference type="ARBA" id="ARBA00022475"/>
    </source>
</evidence>
<accession>A0A3D3R3J0</accession>
<keyword evidence="3" id="KW-1003">Cell membrane</keyword>
<dbReference type="SUPFAM" id="SSF161098">
    <property type="entry name" value="MetI-like"/>
    <property type="match status" value="1"/>
</dbReference>
<dbReference type="GO" id="GO:0055085">
    <property type="term" value="P:transmembrane transport"/>
    <property type="evidence" value="ECO:0007669"/>
    <property type="project" value="InterPro"/>
</dbReference>
<feature type="domain" description="ABC transmembrane type-1" evidence="8">
    <location>
        <begin position="100"/>
        <end position="312"/>
    </location>
</feature>
<keyword evidence="6 7" id="KW-0472">Membrane</keyword>
<evidence type="ECO:0000256" key="2">
    <source>
        <dbReference type="ARBA" id="ARBA00022448"/>
    </source>
</evidence>
<dbReference type="CDD" id="cd06261">
    <property type="entry name" value="TM_PBP2"/>
    <property type="match status" value="1"/>
</dbReference>
<evidence type="ECO:0000256" key="7">
    <source>
        <dbReference type="RuleBase" id="RU363032"/>
    </source>
</evidence>
<dbReference type="Proteomes" id="UP000263642">
    <property type="component" value="Unassembled WGS sequence"/>
</dbReference>
<name>A0A3D3R3J0_9PLAN</name>
<dbReference type="Gene3D" id="1.10.3720.10">
    <property type="entry name" value="MetI-like"/>
    <property type="match status" value="1"/>
</dbReference>
<dbReference type="PROSITE" id="PS50928">
    <property type="entry name" value="ABC_TM1"/>
    <property type="match status" value="1"/>
</dbReference>
<dbReference type="PANTHER" id="PTHR43163:SF6">
    <property type="entry name" value="DIPEPTIDE TRANSPORT SYSTEM PERMEASE PROTEIN DPPB-RELATED"/>
    <property type="match status" value="1"/>
</dbReference>
<evidence type="ECO:0000313" key="10">
    <source>
        <dbReference type="Proteomes" id="UP000263642"/>
    </source>
</evidence>
<feature type="transmembrane region" description="Helical" evidence="7">
    <location>
        <begin position="248"/>
        <end position="273"/>
    </location>
</feature>
<dbReference type="AlphaFoldDB" id="A0A3D3R3J0"/>
<keyword evidence="2 7" id="KW-0813">Transport</keyword>
<dbReference type="EMBL" id="DQAY01000058">
    <property type="protein sequence ID" value="HCO23393.1"/>
    <property type="molecule type" value="Genomic_DNA"/>
</dbReference>
<comment type="similarity">
    <text evidence="7">Belongs to the binding-protein-dependent transport system permease family.</text>
</comment>
<dbReference type="InterPro" id="IPR000515">
    <property type="entry name" value="MetI-like"/>
</dbReference>
<keyword evidence="4 7" id="KW-0812">Transmembrane</keyword>
<proteinExistence type="inferred from homology"/>
<feature type="transmembrane region" description="Helical" evidence="7">
    <location>
        <begin position="139"/>
        <end position="160"/>
    </location>
</feature>
<dbReference type="Pfam" id="PF19300">
    <property type="entry name" value="BPD_transp_1_N"/>
    <property type="match status" value="1"/>
</dbReference>
<feature type="transmembrane region" description="Helical" evidence="7">
    <location>
        <begin position="104"/>
        <end position="127"/>
    </location>
</feature>
<dbReference type="GO" id="GO:0005886">
    <property type="term" value="C:plasma membrane"/>
    <property type="evidence" value="ECO:0007669"/>
    <property type="project" value="UniProtKB-SubCell"/>
</dbReference>
<dbReference type="PANTHER" id="PTHR43163">
    <property type="entry name" value="DIPEPTIDE TRANSPORT SYSTEM PERMEASE PROTEIN DPPB-RELATED"/>
    <property type="match status" value="1"/>
</dbReference>
<evidence type="ECO:0000256" key="4">
    <source>
        <dbReference type="ARBA" id="ARBA00022692"/>
    </source>
</evidence>
<keyword evidence="5 7" id="KW-1133">Transmembrane helix</keyword>
<organism evidence="9 10">
    <name type="scientific">Gimesia maris</name>
    <dbReference type="NCBI Taxonomy" id="122"/>
    <lineage>
        <taxon>Bacteria</taxon>
        <taxon>Pseudomonadati</taxon>
        <taxon>Planctomycetota</taxon>
        <taxon>Planctomycetia</taxon>
        <taxon>Planctomycetales</taxon>
        <taxon>Planctomycetaceae</taxon>
        <taxon>Gimesia</taxon>
    </lineage>
</organism>
<dbReference type="Pfam" id="PF00528">
    <property type="entry name" value="BPD_transp_1"/>
    <property type="match status" value="1"/>
</dbReference>